<reference evidence="1 2" key="1">
    <citation type="submission" date="2012-10" db="EMBL/GenBank/DDBJ databases">
        <authorList>
            <person name="Zafar N."/>
            <person name="Inman J."/>
            <person name="Hall N."/>
            <person name="Lorenzi H."/>
            <person name="Caler E."/>
        </authorList>
    </citation>
    <scope>NUCLEOTIDE SEQUENCE [LARGE SCALE GENOMIC DNA]</scope>
    <source>
        <strain evidence="1 2">IP1</strain>
    </source>
</reference>
<dbReference type="RefSeq" id="XP_004258090.1">
    <property type="nucleotide sequence ID" value="XM_004258042.1"/>
</dbReference>
<name>A0A0A1U8U1_ENTIV</name>
<evidence type="ECO:0008006" key="3">
    <source>
        <dbReference type="Google" id="ProtNLM"/>
    </source>
</evidence>
<sequence length="413" mass="47074">MSILNALKSFKETKEQKLINKAIRSKDEAPPETIIQDLIKLMSDPMSKHVIVQTLIRAFEKSNDEKKFIRLLCVLYRLMDIDQEYFILAHFSTSRQNILKGLPKVHSKTTAVFASHMSTKILLYNTYKILLSAENDVPDLNQPENVDLAFTITEILIELAKNLTEADFSQAGIYFHVADILLLELTVAFYKINFYSSALANSILDFKVNHIERFIEICKNIDRVRHKYFTILSSKYIKEKFTTIPRLAFMPTGPLQKFLTKYSNNLRIGAVDKELNEEILKFNTTFQGDIVSNDQKIRLFINRPLISINQNEDSNDSLSRSVSRSASRSSSAMLAGSFDNSKLMRPAQSPHIVNTSFVAGKPEEQRKQANVLKPIATRATAKKEAFERSATSAVLLNQQNLFDDEDDETSFLI</sequence>
<accession>A0A0A1U8U1</accession>
<dbReference type="AlphaFoldDB" id="A0A0A1U8U1"/>
<dbReference type="VEuPathDB" id="AmoebaDB:EIN_153260"/>
<keyword evidence="2" id="KW-1185">Reference proteome</keyword>
<proteinExistence type="predicted"/>
<dbReference type="KEGG" id="eiv:EIN_153260"/>
<organism evidence="1 2">
    <name type="scientific">Entamoeba invadens IP1</name>
    <dbReference type="NCBI Taxonomy" id="370355"/>
    <lineage>
        <taxon>Eukaryota</taxon>
        <taxon>Amoebozoa</taxon>
        <taxon>Evosea</taxon>
        <taxon>Archamoebae</taxon>
        <taxon>Mastigamoebida</taxon>
        <taxon>Entamoebidae</taxon>
        <taxon>Entamoeba</taxon>
    </lineage>
</organism>
<evidence type="ECO:0000313" key="1">
    <source>
        <dbReference type="EMBL" id="ELP91319.1"/>
    </source>
</evidence>
<dbReference type="GeneID" id="14890155"/>
<dbReference type="OMA" id="FASHMST"/>
<dbReference type="Proteomes" id="UP000014680">
    <property type="component" value="Unassembled WGS sequence"/>
</dbReference>
<evidence type="ECO:0000313" key="2">
    <source>
        <dbReference type="Proteomes" id="UP000014680"/>
    </source>
</evidence>
<dbReference type="EMBL" id="KB206474">
    <property type="protein sequence ID" value="ELP91319.1"/>
    <property type="molecule type" value="Genomic_DNA"/>
</dbReference>
<gene>
    <name evidence="1" type="ORF">EIN_153260</name>
</gene>
<dbReference type="OrthoDB" id="28782at2759"/>
<protein>
    <recommendedName>
        <fullName evidence="3">ENTH domain-containing protein</fullName>
    </recommendedName>
</protein>